<dbReference type="Pfam" id="PF21355">
    <property type="entry name" value="TRAF-mep_MATH"/>
    <property type="match status" value="1"/>
</dbReference>
<dbReference type="InterPro" id="IPR049342">
    <property type="entry name" value="TRAF1-6_MATH_dom"/>
</dbReference>
<dbReference type="Proteomes" id="UP000821866">
    <property type="component" value="Chromosome 3"/>
</dbReference>
<dbReference type="PANTHER" id="PTHR10131">
    <property type="entry name" value="TNF RECEPTOR ASSOCIATED FACTOR"/>
    <property type="match status" value="1"/>
</dbReference>
<feature type="compositionally biased region" description="Low complexity" evidence="5">
    <location>
        <begin position="328"/>
        <end position="340"/>
    </location>
</feature>
<dbReference type="InterPro" id="IPR001841">
    <property type="entry name" value="Znf_RING"/>
</dbReference>
<organism evidence="7 8">
    <name type="scientific">Rhipicephalus microplus</name>
    <name type="common">Cattle tick</name>
    <name type="synonym">Boophilus microplus</name>
    <dbReference type="NCBI Taxonomy" id="6941"/>
    <lineage>
        <taxon>Eukaryota</taxon>
        <taxon>Metazoa</taxon>
        <taxon>Ecdysozoa</taxon>
        <taxon>Arthropoda</taxon>
        <taxon>Chelicerata</taxon>
        <taxon>Arachnida</taxon>
        <taxon>Acari</taxon>
        <taxon>Parasitiformes</taxon>
        <taxon>Ixodida</taxon>
        <taxon>Ixodoidea</taxon>
        <taxon>Ixodidae</taxon>
        <taxon>Rhipicephalinae</taxon>
        <taxon>Rhipicephalus</taxon>
        <taxon>Boophilus</taxon>
    </lineage>
</organism>
<keyword evidence="8" id="KW-1185">Reference proteome</keyword>
<evidence type="ECO:0000256" key="5">
    <source>
        <dbReference type="SAM" id="MobiDB-lite"/>
    </source>
</evidence>
<dbReference type="GO" id="GO:0008270">
    <property type="term" value="F:zinc ion binding"/>
    <property type="evidence" value="ECO:0007669"/>
    <property type="project" value="UniProtKB-KW"/>
</dbReference>
<accession>A0A9J6E4X6</accession>
<reference evidence="7" key="1">
    <citation type="journal article" date="2020" name="Cell">
        <title>Large-Scale Comparative Analyses of Tick Genomes Elucidate Their Genetic Diversity and Vector Capacities.</title>
        <authorList>
            <consortium name="Tick Genome and Microbiome Consortium (TIGMIC)"/>
            <person name="Jia N."/>
            <person name="Wang J."/>
            <person name="Shi W."/>
            <person name="Du L."/>
            <person name="Sun Y."/>
            <person name="Zhan W."/>
            <person name="Jiang J.F."/>
            <person name="Wang Q."/>
            <person name="Zhang B."/>
            <person name="Ji P."/>
            <person name="Bell-Sakyi L."/>
            <person name="Cui X.M."/>
            <person name="Yuan T.T."/>
            <person name="Jiang B.G."/>
            <person name="Yang W.F."/>
            <person name="Lam T.T."/>
            <person name="Chang Q.C."/>
            <person name="Ding S.J."/>
            <person name="Wang X.J."/>
            <person name="Zhu J.G."/>
            <person name="Ruan X.D."/>
            <person name="Zhao L."/>
            <person name="Wei J.T."/>
            <person name="Ye R.Z."/>
            <person name="Que T.C."/>
            <person name="Du C.H."/>
            <person name="Zhou Y.H."/>
            <person name="Cheng J.X."/>
            <person name="Dai P.F."/>
            <person name="Guo W.B."/>
            <person name="Han X.H."/>
            <person name="Huang E.J."/>
            <person name="Li L.F."/>
            <person name="Wei W."/>
            <person name="Gao Y.C."/>
            <person name="Liu J.Z."/>
            <person name="Shao H.Z."/>
            <person name="Wang X."/>
            <person name="Wang C.C."/>
            <person name="Yang T.C."/>
            <person name="Huo Q.B."/>
            <person name="Li W."/>
            <person name="Chen H.Y."/>
            <person name="Chen S.E."/>
            <person name="Zhou L.G."/>
            <person name="Ni X.B."/>
            <person name="Tian J.H."/>
            <person name="Sheng Y."/>
            <person name="Liu T."/>
            <person name="Pan Y.S."/>
            <person name="Xia L.Y."/>
            <person name="Li J."/>
            <person name="Zhao F."/>
            <person name="Cao W.C."/>
        </authorList>
    </citation>
    <scope>NUCLEOTIDE SEQUENCE</scope>
    <source>
        <strain evidence="7">Rmic-2018</strain>
    </source>
</reference>
<dbReference type="GO" id="GO:0009898">
    <property type="term" value="C:cytoplasmic side of plasma membrane"/>
    <property type="evidence" value="ECO:0007669"/>
    <property type="project" value="TreeGrafter"/>
</dbReference>
<dbReference type="InterPro" id="IPR008974">
    <property type="entry name" value="TRAF-like"/>
</dbReference>
<evidence type="ECO:0000256" key="2">
    <source>
        <dbReference type="ARBA" id="ARBA00022771"/>
    </source>
</evidence>
<keyword evidence="3" id="KW-0862">Zinc</keyword>
<dbReference type="Gene3D" id="2.60.210.10">
    <property type="entry name" value="Apoptosis, Tumor Necrosis Factor Receptor Associated Protein 2, Chain A"/>
    <property type="match status" value="1"/>
</dbReference>
<dbReference type="EMBL" id="JABSTU010000005">
    <property type="protein sequence ID" value="KAH8029611.1"/>
    <property type="molecule type" value="Genomic_DNA"/>
</dbReference>
<dbReference type="PROSITE" id="PS50089">
    <property type="entry name" value="ZF_RING_2"/>
    <property type="match status" value="1"/>
</dbReference>
<dbReference type="OMA" id="WAYFPLE"/>
<evidence type="ECO:0000256" key="1">
    <source>
        <dbReference type="ARBA" id="ARBA00022723"/>
    </source>
</evidence>
<dbReference type="PANTHER" id="PTHR10131:SF138">
    <property type="entry name" value="RE66324P"/>
    <property type="match status" value="1"/>
</dbReference>
<dbReference type="SUPFAM" id="SSF49599">
    <property type="entry name" value="TRAF domain-like"/>
    <property type="match status" value="2"/>
</dbReference>
<dbReference type="GO" id="GO:0043122">
    <property type="term" value="P:regulation of canonical NF-kappaB signal transduction"/>
    <property type="evidence" value="ECO:0007669"/>
    <property type="project" value="TreeGrafter"/>
</dbReference>
<protein>
    <recommendedName>
        <fullName evidence="6">RING-type domain-containing protein</fullName>
    </recommendedName>
</protein>
<sequence>MAVQEQRYTLFGFSKELDWRPLHFVDSIPAHRICNACGLVHRVTVVLPCRHVLCNTCYAQCLSDKVHGCPIDGDLFLEEDAQRGEFPLDSLLKRKVKCWNEDKGCEMIMAASELHQHFHEDCGHHSTRCPKCSACILISNVRAHRSSDCSADAQLDTAGTLKPDNDSSQEAVLASLEAILEKRVAEVRSGLDQLAREIIQCDKFTELTHTVNDLREVVIKSSEEQICAANEAGIDVAREVKEDLAWQGDRLNEISLRVTTLSEKVEEVLREATKKPLEQSQKKKDELCYDGTADGSSPKKVSETVSVFEGTMGKASEHARETISQMPSSNTDSSSVSKTTEVPTGVNPAILTRDYLPWFSTLNVKHYEFHVKGIKLLKERAMSNGYAGSYRGTTYLGGYCISLGVYLKKSGSSMSVHALVRLNKGVIDSFLQWPFSHRIKLTFIDSSKSTHHTFCVATIGNLYDKRFDRPTNTANDGVCSAAGCRIEGLEQQGYLRSDEFCVKCELLVSNAN</sequence>
<evidence type="ECO:0000256" key="4">
    <source>
        <dbReference type="PROSITE-ProRule" id="PRU00175"/>
    </source>
</evidence>
<proteinExistence type="predicted"/>
<dbReference type="OrthoDB" id="6506239at2759"/>
<evidence type="ECO:0000313" key="8">
    <source>
        <dbReference type="Proteomes" id="UP000821866"/>
    </source>
</evidence>
<reference evidence="7" key="2">
    <citation type="submission" date="2021-09" db="EMBL/GenBank/DDBJ databases">
        <authorList>
            <person name="Jia N."/>
            <person name="Wang J."/>
            <person name="Shi W."/>
            <person name="Du L."/>
            <person name="Sun Y."/>
            <person name="Zhan W."/>
            <person name="Jiang J."/>
            <person name="Wang Q."/>
            <person name="Zhang B."/>
            <person name="Ji P."/>
            <person name="Sakyi L.B."/>
            <person name="Cui X."/>
            <person name="Yuan T."/>
            <person name="Jiang B."/>
            <person name="Yang W."/>
            <person name="Lam T.T.-Y."/>
            <person name="Chang Q."/>
            <person name="Ding S."/>
            <person name="Wang X."/>
            <person name="Zhu J."/>
            <person name="Ruan X."/>
            <person name="Zhao L."/>
            <person name="Wei J."/>
            <person name="Que T."/>
            <person name="Du C."/>
            <person name="Cheng J."/>
            <person name="Dai P."/>
            <person name="Han X."/>
            <person name="Huang E."/>
            <person name="Gao Y."/>
            <person name="Liu J."/>
            <person name="Shao H."/>
            <person name="Ye R."/>
            <person name="Li L."/>
            <person name="Wei W."/>
            <person name="Wang X."/>
            <person name="Wang C."/>
            <person name="Huo Q."/>
            <person name="Li W."/>
            <person name="Guo W."/>
            <person name="Chen H."/>
            <person name="Chen S."/>
            <person name="Zhou L."/>
            <person name="Zhou L."/>
            <person name="Ni X."/>
            <person name="Tian J."/>
            <person name="Zhou Y."/>
            <person name="Sheng Y."/>
            <person name="Liu T."/>
            <person name="Pan Y."/>
            <person name="Xia L."/>
            <person name="Li J."/>
            <person name="Zhao F."/>
            <person name="Cao W."/>
        </authorList>
    </citation>
    <scope>NUCLEOTIDE SEQUENCE</scope>
    <source>
        <strain evidence="7">Rmic-2018</strain>
        <tissue evidence="7">Larvae</tissue>
    </source>
</reference>
<evidence type="ECO:0000313" key="7">
    <source>
        <dbReference type="EMBL" id="KAH8029611.1"/>
    </source>
</evidence>
<evidence type="ECO:0000256" key="3">
    <source>
        <dbReference type="ARBA" id="ARBA00022833"/>
    </source>
</evidence>
<gene>
    <name evidence="7" type="ORF">HPB51_002064</name>
</gene>
<dbReference type="PROSITE" id="PS00518">
    <property type="entry name" value="ZF_RING_1"/>
    <property type="match status" value="1"/>
</dbReference>
<feature type="domain" description="RING-type" evidence="6">
    <location>
        <begin position="34"/>
        <end position="72"/>
    </location>
</feature>
<keyword evidence="2 4" id="KW-0863">Zinc-finger</keyword>
<evidence type="ECO:0000259" key="6">
    <source>
        <dbReference type="PROSITE" id="PS50089"/>
    </source>
</evidence>
<dbReference type="InterPro" id="IPR017907">
    <property type="entry name" value="Znf_RING_CS"/>
</dbReference>
<dbReference type="GO" id="GO:0005164">
    <property type="term" value="F:tumor necrosis factor receptor binding"/>
    <property type="evidence" value="ECO:0007669"/>
    <property type="project" value="TreeGrafter"/>
</dbReference>
<dbReference type="Gene3D" id="3.30.40.10">
    <property type="entry name" value="Zinc/RING finger domain, C3HC4 (zinc finger)"/>
    <property type="match status" value="1"/>
</dbReference>
<dbReference type="SUPFAM" id="SSF57850">
    <property type="entry name" value="RING/U-box"/>
    <property type="match status" value="1"/>
</dbReference>
<comment type="caution">
    <text evidence="7">The sequence shown here is derived from an EMBL/GenBank/DDBJ whole genome shotgun (WGS) entry which is preliminary data.</text>
</comment>
<keyword evidence="1" id="KW-0479">Metal-binding</keyword>
<name>A0A9J6E4X6_RHIMP</name>
<dbReference type="AlphaFoldDB" id="A0A9J6E4X6"/>
<dbReference type="VEuPathDB" id="VectorBase:LOC119164574"/>
<dbReference type="InterPro" id="IPR013083">
    <property type="entry name" value="Znf_RING/FYVE/PHD"/>
</dbReference>
<feature type="region of interest" description="Disordered" evidence="5">
    <location>
        <begin position="318"/>
        <end position="342"/>
    </location>
</feature>